<dbReference type="CDD" id="cd08509">
    <property type="entry name" value="PBP2_TmCBP_oligosaccharides_like"/>
    <property type="match status" value="1"/>
</dbReference>
<dbReference type="GO" id="GO:0015833">
    <property type="term" value="P:peptide transport"/>
    <property type="evidence" value="ECO:0007669"/>
    <property type="project" value="TreeGrafter"/>
</dbReference>
<dbReference type="Gene3D" id="3.90.76.10">
    <property type="entry name" value="Dipeptide-binding Protein, Domain 1"/>
    <property type="match status" value="1"/>
</dbReference>
<reference evidence="4 5" key="1">
    <citation type="submission" date="2016-11" db="EMBL/GenBank/DDBJ databases">
        <authorList>
            <person name="Jaros S."/>
            <person name="Januszkiewicz K."/>
            <person name="Wedrychowicz H."/>
        </authorList>
    </citation>
    <scope>NUCLEOTIDE SEQUENCE [LARGE SCALE GENOMIC DNA]</scope>
    <source>
        <strain evidence="4 5">DSM 15929</strain>
    </source>
</reference>
<dbReference type="GO" id="GO:0042597">
    <property type="term" value="C:periplasmic space"/>
    <property type="evidence" value="ECO:0007669"/>
    <property type="project" value="UniProtKB-ARBA"/>
</dbReference>
<dbReference type="Gene3D" id="3.10.105.10">
    <property type="entry name" value="Dipeptide-binding Protein, Domain 3"/>
    <property type="match status" value="1"/>
</dbReference>
<feature type="signal peptide" evidence="2">
    <location>
        <begin position="1"/>
        <end position="26"/>
    </location>
</feature>
<evidence type="ECO:0000259" key="3">
    <source>
        <dbReference type="Pfam" id="PF00496"/>
    </source>
</evidence>
<dbReference type="PROSITE" id="PS51257">
    <property type="entry name" value="PROKAR_LIPOPROTEIN"/>
    <property type="match status" value="1"/>
</dbReference>
<organism evidence="4 5">
    <name type="scientific">Anaerocolumna jejuensis DSM 15929</name>
    <dbReference type="NCBI Taxonomy" id="1121322"/>
    <lineage>
        <taxon>Bacteria</taxon>
        <taxon>Bacillati</taxon>
        <taxon>Bacillota</taxon>
        <taxon>Clostridia</taxon>
        <taxon>Lachnospirales</taxon>
        <taxon>Lachnospiraceae</taxon>
        <taxon>Anaerocolumna</taxon>
    </lineage>
</organism>
<feature type="domain" description="Solute-binding protein family 5" evidence="3">
    <location>
        <begin position="123"/>
        <end position="528"/>
    </location>
</feature>
<dbReference type="STRING" id="1121322.SAMN02745136_02944"/>
<dbReference type="InterPro" id="IPR039424">
    <property type="entry name" value="SBP_5"/>
</dbReference>
<sequence length="633" mass="69929">MKKNVKRFLSLLLTMVMVLSMLTACKSNKTDETSTKDTPTPTATTEATDTPTATPATEEVKPGGELPRNETLYYGGLQWGAVNGWNPLSDDMNNALAITQSGGGSRTPMFETLYMYNMLDDTMTPLLADGDYQWNADRTEITVKIKSAAKWSDGTAVTADDVAYTFEADAKVKNGQGVALAPYIESVTAVDPQTVLIKAKLDAKGKAVNPLLVVAYLGQTYVIQKAWIQKVEARCNNDAAAIKKDAGEDVVYSGPYHNFYNDDQKVVLVRNDSYWGQDASMWGKLPAPKYLCHTIYADNPATEVAFKAGEVDVDQQFIPNIQDLWEKDGLPISTYLQDAPYGICVNMPTAWFNMDNKLLQNVAIRKAIAMAVDYDAINANAMTGQSPTFKNIPRSVMNPTDGEQAKYDHDAVKDLQWTGNDIEGAKKLLDDAGIKDKNGDGIRELDGKKLSFVAACPDGWTDWQAAIEIVAAAGKNIGIDITTQYPQADVFQSTVTSKKQTEYDIFMMWTDSAGPTQPWGRLRMLTSSEYNGVDNNWAGNWGHYSNKRMDELIKLIPGEADPAKQKEYYTEAVKIYLTDVPSFSLMYRPDQFHAVNESIWTNYPESGDGNNIPPLVLLNGYSIAGLYKIDLVK</sequence>
<dbReference type="Pfam" id="PF00496">
    <property type="entry name" value="SBP_bac_5"/>
    <property type="match status" value="1"/>
</dbReference>
<feature type="chain" id="PRO_5012341829" evidence="2">
    <location>
        <begin position="27"/>
        <end position="633"/>
    </location>
</feature>
<feature type="region of interest" description="Disordered" evidence="1">
    <location>
        <begin position="28"/>
        <end position="67"/>
    </location>
</feature>
<dbReference type="PANTHER" id="PTHR30290">
    <property type="entry name" value="PERIPLASMIC BINDING COMPONENT OF ABC TRANSPORTER"/>
    <property type="match status" value="1"/>
</dbReference>
<accession>A0A1M6U0R0</accession>
<dbReference type="InterPro" id="IPR000914">
    <property type="entry name" value="SBP_5_dom"/>
</dbReference>
<proteinExistence type="predicted"/>
<evidence type="ECO:0000313" key="4">
    <source>
        <dbReference type="EMBL" id="SHK62714.1"/>
    </source>
</evidence>
<evidence type="ECO:0000256" key="2">
    <source>
        <dbReference type="SAM" id="SignalP"/>
    </source>
</evidence>
<keyword evidence="5" id="KW-1185">Reference proteome</keyword>
<dbReference type="GO" id="GO:1904680">
    <property type="term" value="F:peptide transmembrane transporter activity"/>
    <property type="evidence" value="ECO:0007669"/>
    <property type="project" value="TreeGrafter"/>
</dbReference>
<dbReference type="RefSeq" id="WP_073277222.1">
    <property type="nucleotide sequence ID" value="NZ_FRAC01000014.1"/>
</dbReference>
<dbReference type="GO" id="GO:0043190">
    <property type="term" value="C:ATP-binding cassette (ABC) transporter complex"/>
    <property type="evidence" value="ECO:0007669"/>
    <property type="project" value="InterPro"/>
</dbReference>
<dbReference type="PANTHER" id="PTHR30290:SF82">
    <property type="entry name" value="ABC-TYPE DIPEPTIDE_OLIGOPEPTIDE TRANSPORT SYSTEM, PERIPLASMIC COMPONENT"/>
    <property type="match status" value="1"/>
</dbReference>
<dbReference type="AlphaFoldDB" id="A0A1M6U0R0"/>
<dbReference type="SUPFAM" id="SSF53850">
    <property type="entry name" value="Periplasmic binding protein-like II"/>
    <property type="match status" value="1"/>
</dbReference>
<dbReference type="Gene3D" id="3.40.190.10">
    <property type="entry name" value="Periplasmic binding protein-like II"/>
    <property type="match status" value="1"/>
</dbReference>
<feature type="compositionally biased region" description="Low complexity" evidence="1">
    <location>
        <begin position="36"/>
        <end position="57"/>
    </location>
</feature>
<evidence type="ECO:0000313" key="5">
    <source>
        <dbReference type="Proteomes" id="UP000184386"/>
    </source>
</evidence>
<keyword evidence="2" id="KW-0732">Signal</keyword>
<dbReference type="Proteomes" id="UP000184386">
    <property type="component" value="Unassembled WGS sequence"/>
</dbReference>
<name>A0A1M6U0R0_9FIRM</name>
<evidence type="ECO:0000256" key="1">
    <source>
        <dbReference type="SAM" id="MobiDB-lite"/>
    </source>
</evidence>
<dbReference type="EMBL" id="FRAC01000014">
    <property type="protein sequence ID" value="SHK62714.1"/>
    <property type="molecule type" value="Genomic_DNA"/>
</dbReference>
<protein>
    <submittedName>
        <fullName evidence="4">Peptide/nickel transport system substrate-binding protein</fullName>
    </submittedName>
</protein>
<gene>
    <name evidence="4" type="ORF">SAMN02745136_02944</name>
</gene>